<dbReference type="InterPro" id="IPR002925">
    <property type="entry name" value="Dienelactn_hydro"/>
</dbReference>
<accession>K5ULJ2</accession>
<dbReference type="Proteomes" id="UP000008370">
    <property type="component" value="Unassembled WGS sequence"/>
</dbReference>
<dbReference type="Pfam" id="PF01738">
    <property type="entry name" value="DLH"/>
    <property type="match status" value="1"/>
</dbReference>
<dbReference type="PANTHER" id="PTHR17630:SF44">
    <property type="entry name" value="PROTEIN AIM2"/>
    <property type="match status" value="1"/>
</dbReference>
<dbReference type="OrthoDB" id="17560at2759"/>
<gene>
    <name evidence="2" type="ORF">PHACADRAFT_263879</name>
</gene>
<dbReference type="Gene3D" id="3.40.50.1820">
    <property type="entry name" value="alpha/beta hydrolase"/>
    <property type="match status" value="1"/>
</dbReference>
<keyword evidence="3" id="KW-1185">Reference proteome</keyword>
<dbReference type="PANTHER" id="PTHR17630">
    <property type="entry name" value="DIENELACTONE HYDROLASE"/>
    <property type="match status" value="1"/>
</dbReference>
<dbReference type="RefSeq" id="XP_007400812.1">
    <property type="nucleotide sequence ID" value="XM_007400750.1"/>
</dbReference>
<sequence>MSFCDDCFKGIKHEGTPEGRIEEIAGIECYIATPEGDYAKDAVVVFLTDIFGIQLVNAKLLADDFARHGLKVVAPNLFQDPAPMDAFGPGSTFNMQEWFGRNGPDFSEPRIRKVLAALKEQGVTKIGVTGFCYGARSGFNLAFENAITALAVSHPSLLQIPKDIETLKEKSNVPVLINSCTIDTQFPIESQQKTDELLGNGQYKAGYERTYWEGCTHGFAVRGDLSDPKVLAGKEGAFKATCNWFHKHLLGKN</sequence>
<dbReference type="SUPFAM" id="SSF53474">
    <property type="entry name" value="alpha/beta-Hydrolases"/>
    <property type="match status" value="1"/>
</dbReference>
<dbReference type="GeneID" id="18918687"/>
<evidence type="ECO:0000313" key="3">
    <source>
        <dbReference type="Proteomes" id="UP000008370"/>
    </source>
</evidence>
<proteinExistence type="predicted"/>
<dbReference type="InParanoid" id="K5ULJ2"/>
<organism evidence="2 3">
    <name type="scientific">Phanerochaete carnosa (strain HHB-10118-sp)</name>
    <name type="common">White-rot fungus</name>
    <name type="synonym">Peniophora carnosa</name>
    <dbReference type="NCBI Taxonomy" id="650164"/>
    <lineage>
        <taxon>Eukaryota</taxon>
        <taxon>Fungi</taxon>
        <taxon>Dikarya</taxon>
        <taxon>Basidiomycota</taxon>
        <taxon>Agaricomycotina</taxon>
        <taxon>Agaricomycetes</taxon>
        <taxon>Polyporales</taxon>
        <taxon>Phanerochaetaceae</taxon>
        <taxon>Phanerochaete</taxon>
    </lineage>
</organism>
<dbReference type="STRING" id="650164.K5ULJ2"/>
<dbReference type="KEGG" id="pco:PHACADRAFT_263879"/>
<dbReference type="InterPro" id="IPR029058">
    <property type="entry name" value="AB_hydrolase_fold"/>
</dbReference>
<feature type="domain" description="Dienelactone hydrolase" evidence="1">
    <location>
        <begin position="27"/>
        <end position="248"/>
    </location>
</feature>
<dbReference type="AlphaFoldDB" id="K5ULJ2"/>
<reference evidence="2 3" key="1">
    <citation type="journal article" date="2012" name="BMC Genomics">
        <title>Comparative genomics of the white-rot fungi, Phanerochaete carnosa and P. chrysosporium, to elucidate the genetic basis of the distinct wood types they colonize.</title>
        <authorList>
            <person name="Suzuki H."/>
            <person name="MacDonald J."/>
            <person name="Syed K."/>
            <person name="Salamov A."/>
            <person name="Hori C."/>
            <person name="Aerts A."/>
            <person name="Henrissat B."/>
            <person name="Wiebenga A."/>
            <person name="vanKuyk P.A."/>
            <person name="Barry K."/>
            <person name="Lindquist E."/>
            <person name="LaButti K."/>
            <person name="Lapidus A."/>
            <person name="Lucas S."/>
            <person name="Coutinho P."/>
            <person name="Gong Y."/>
            <person name="Samejima M."/>
            <person name="Mahadevan R."/>
            <person name="Abou-Zaid M."/>
            <person name="de Vries R.P."/>
            <person name="Igarashi K."/>
            <person name="Yadav J.S."/>
            <person name="Grigoriev I.V."/>
            <person name="Master E.R."/>
        </authorList>
    </citation>
    <scope>NUCLEOTIDE SEQUENCE [LARGE SCALE GENOMIC DNA]</scope>
    <source>
        <strain evidence="2 3">HHB-10118-sp</strain>
    </source>
</reference>
<evidence type="ECO:0000259" key="1">
    <source>
        <dbReference type="Pfam" id="PF01738"/>
    </source>
</evidence>
<dbReference type="EMBL" id="JH930478">
    <property type="protein sequence ID" value="EKM50541.1"/>
    <property type="molecule type" value="Genomic_DNA"/>
</dbReference>
<evidence type="ECO:0000313" key="2">
    <source>
        <dbReference type="EMBL" id="EKM50541.1"/>
    </source>
</evidence>
<name>K5ULJ2_PHACS</name>
<dbReference type="GO" id="GO:0016787">
    <property type="term" value="F:hydrolase activity"/>
    <property type="evidence" value="ECO:0007669"/>
    <property type="project" value="InterPro"/>
</dbReference>
<dbReference type="HOGENOM" id="CLU_054590_2_2_1"/>
<protein>
    <recommendedName>
        <fullName evidence="1">Dienelactone hydrolase domain-containing protein</fullName>
    </recommendedName>
</protein>